<dbReference type="SUPFAM" id="SSF48208">
    <property type="entry name" value="Six-hairpin glycosidases"/>
    <property type="match status" value="1"/>
</dbReference>
<dbReference type="AlphaFoldDB" id="A0A833JHM0"/>
<dbReference type="GO" id="GO:0004135">
    <property type="term" value="F:amylo-alpha-1,6-glucosidase activity"/>
    <property type="evidence" value="ECO:0007669"/>
    <property type="project" value="InterPro"/>
</dbReference>
<dbReference type="InterPro" id="IPR012341">
    <property type="entry name" value="6hp_glycosidase-like_sf"/>
</dbReference>
<proteinExistence type="predicted"/>
<dbReference type="GO" id="GO:0004134">
    <property type="term" value="F:4-alpha-glucanotransferase activity"/>
    <property type="evidence" value="ECO:0007669"/>
    <property type="project" value="InterPro"/>
</dbReference>
<feature type="domain" description="Glycogen debranching enzyme C-terminal" evidence="1">
    <location>
        <begin position="294"/>
        <end position="657"/>
    </location>
</feature>
<dbReference type="Pfam" id="PF06202">
    <property type="entry name" value="GDE_C"/>
    <property type="match status" value="1"/>
</dbReference>
<accession>A0A833JHM0</accession>
<name>A0A833JHM0_9BACT</name>
<protein>
    <submittedName>
        <fullName evidence="3">Glycogen debranching protein</fullName>
    </submittedName>
</protein>
<sequence>MSPNHFKTSINFISLNKEQINQDINREWLVTNGLGSYASGTLSSILTRRYHGLFVIAKKPPLGRVLYVSKIEEEIEYSGNKFLLSSNKWEGSEELFPKGYQHIESFYLDDDVPTWHYKCNELLLEKKYFFEFEKNTFYITYKILNDFIDKNVLITSKLFVNNRDFHALNKDINIISRYENGHIHFLDQKNELLFSAYSDFENILESDILYFNYQLDAEKERGFDFIENHKCATIFTTNLSQEKKEAHIILSTEDSFNNNPNYILTKIKEKNKKNLFKFSQNNFTPQWISQILYSAEHFIVKRENQNDSDSKSILAGYHWFGDWGRDTMISLPGLCCATGQYSIAKSILENYAKYLDQGMIPNRFSDYGETPEYNTVDATLWYIEAIANYFKYTNDIKFLKYIYPVLKEIIDSYFKGTRFNIKCDIKDGLIYAGEKGLQLTWMDAKANNVVFTERIGKPIEVNALWYNALKNMIEYSKILNIKNEFYFELSEKIELNFIKYWDDNLQYCYDVIDSPEGNDNSLRPNQIIALSLPFCPLNSFQKKSIIDICGKKLLTLYGLRSLAKDSANYKGKYIGDHFTRDASYHQGTSWSWLLGVYAIAYFNVTHNASVALGFVEPLAKHLNESGVGFISEIFDGDSPYQARGCIAQAWGVAETLRAWKIISPHVDSLKQDNYLIKNMI</sequence>
<reference evidence="3 4" key="1">
    <citation type="submission" date="2019-10" db="EMBL/GenBank/DDBJ databases">
        <title>New genus of Silvanigrellaceae.</title>
        <authorList>
            <person name="Pitt A."/>
            <person name="Hahn M.W."/>
        </authorList>
    </citation>
    <scope>NUCLEOTIDE SEQUENCE [LARGE SCALE GENOMIC DNA]</scope>
    <source>
        <strain evidence="3 4">33A1-SZDP</strain>
    </source>
</reference>
<dbReference type="NCBIfam" id="TIGR01561">
    <property type="entry name" value="gde_arch"/>
    <property type="match status" value="1"/>
</dbReference>
<dbReference type="FunFam" id="1.50.10.10:FF:000073">
    <property type="entry name" value="Glycogen debranching enzyme, hypothetical (TreX-like)"/>
    <property type="match status" value="1"/>
</dbReference>
<dbReference type="PANTHER" id="PTHR10569">
    <property type="entry name" value="GLYCOGEN DEBRANCHING ENZYME"/>
    <property type="match status" value="1"/>
</dbReference>
<evidence type="ECO:0000259" key="1">
    <source>
        <dbReference type="Pfam" id="PF06202"/>
    </source>
</evidence>
<dbReference type="InterPro" id="IPR032790">
    <property type="entry name" value="GDE_C"/>
</dbReference>
<comment type="caution">
    <text evidence="3">The sequence shown here is derived from an EMBL/GenBank/DDBJ whole genome shotgun (WGS) entry which is preliminary data.</text>
</comment>
<dbReference type="RefSeq" id="WP_152211623.1">
    <property type="nucleotide sequence ID" value="NZ_WFLN01000004.1"/>
</dbReference>
<dbReference type="Gene3D" id="1.50.10.10">
    <property type="match status" value="1"/>
</dbReference>
<dbReference type="Proteomes" id="UP000442694">
    <property type="component" value="Unassembled WGS sequence"/>
</dbReference>
<keyword evidence="4" id="KW-1185">Reference proteome</keyword>
<dbReference type="InterPro" id="IPR006451">
    <property type="entry name" value="Glycogen_debranch_arc"/>
</dbReference>
<evidence type="ECO:0000259" key="2">
    <source>
        <dbReference type="Pfam" id="PF12439"/>
    </source>
</evidence>
<dbReference type="InterPro" id="IPR024742">
    <property type="entry name" value="Glycogen_debranch_N"/>
</dbReference>
<dbReference type="GO" id="GO:0005980">
    <property type="term" value="P:glycogen catabolic process"/>
    <property type="evidence" value="ECO:0007669"/>
    <property type="project" value="InterPro"/>
</dbReference>
<dbReference type="EMBL" id="WFLN01000004">
    <property type="protein sequence ID" value="KAB8033537.1"/>
    <property type="molecule type" value="Genomic_DNA"/>
</dbReference>
<feature type="domain" description="Glycogen debranching enzyme bacterial and archaeal type N-terminal" evidence="2">
    <location>
        <begin position="26"/>
        <end position="243"/>
    </location>
</feature>
<dbReference type="PANTHER" id="PTHR10569:SF2">
    <property type="entry name" value="GLYCOGEN DEBRANCHING ENZYME"/>
    <property type="match status" value="1"/>
</dbReference>
<dbReference type="InterPro" id="IPR008928">
    <property type="entry name" value="6-hairpin_glycosidase_sf"/>
</dbReference>
<evidence type="ECO:0000313" key="4">
    <source>
        <dbReference type="Proteomes" id="UP000442694"/>
    </source>
</evidence>
<organism evidence="3 4">
    <name type="scientific">Fluviispira multicolorata</name>
    <dbReference type="NCBI Taxonomy" id="2654512"/>
    <lineage>
        <taxon>Bacteria</taxon>
        <taxon>Pseudomonadati</taxon>
        <taxon>Bdellovibrionota</taxon>
        <taxon>Oligoflexia</taxon>
        <taxon>Silvanigrellales</taxon>
        <taxon>Silvanigrellaceae</taxon>
        <taxon>Fluviispira</taxon>
    </lineage>
</organism>
<evidence type="ECO:0000313" key="3">
    <source>
        <dbReference type="EMBL" id="KAB8033537.1"/>
    </source>
</evidence>
<gene>
    <name evidence="3" type="ORF">GCL57_02190</name>
</gene>
<dbReference type="InterPro" id="IPR010401">
    <property type="entry name" value="AGL/Gdb1"/>
</dbReference>
<dbReference type="Pfam" id="PF12439">
    <property type="entry name" value="GDE_N"/>
    <property type="match status" value="1"/>
</dbReference>